<dbReference type="GO" id="GO:0000976">
    <property type="term" value="F:transcription cis-regulatory region binding"/>
    <property type="evidence" value="ECO:0007669"/>
    <property type="project" value="TreeGrafter"/>
</dbReference>
<dbReference type="Proteomes" id="UP000321389">
    <property type="component" value="Chromosome"/>
</dbReference>
<dbReference type="InterPro" id="IPR001647">
    <property type="entry name" value="HTH_TetR"/>
</dbReference>
<gene>
    <name evidence="5" type="ORF">FQ775_12795</name>
</gene>
<dbReference type="PANTHER" id="PTHR30055:SF226">
    <property type="entry name" value="HTH-TYPE TRANSCRIPTIONAL REGULATOR PKSA"/>
    <property type="match status" value="1"/>
</dbReference>
<name>A0A5B8L5X3_9HYPH</name>
<dbReference type="PROSITE" id="PS50977">
    <property type="entry name" value="HTH_TETR_2"/>
    <property type="match status" value="1"/>
</dbReference>
<keyword evidence="6" id="KW-1185">Reference proteome</keyword>
<evidence type="ECO:0000256" key="1">
    <source>
        <dbReference type="ARBA" id="ARBA00023125"/>
    </source>
</evidence>
<dbReference type="SUPFAM" id="SSF46689">
    <property type="entry name" value="Homeodomain-like"/>
    <property type="match status" value="1"/>
</dbReference>
<accession>A0A5B8L5X3</accession>
<dbReference type="Pfam" id="PF00440">
    <property type="entry name" value="TetR_N"/>
    <property type="match status" value="1"/>
</dbReference>
<dbReference type="Pfam" id="PF17928">
    <property type="entry name" value="TetR_C_22"/>
    <property type="match status" value="1"/>
</dbReference>
<feature type="domain" description="HTH tetR-type" evidence="4">
    <location>
        <begin position="26"/>
        <end position="86"/>
    </location>
</feature>
<dbReference type="Gene3D" id="1.10.357.10">
    <property type="entry name" value="Tetracycline Repressor, domain 2"/>
    <property type="match status" value="1"/>
</dbReference>
<feature type="DNA-binding region" description="H-T-H motif" evidence="2">
    <location>
        <begin position="49"/>
        <end position="68"/>
    </location>
</feature>
<feature type="region of interest" description="Disordered" evidence="3">
    <location>
        <begin position="1"/>
        <end position="24"/>
    </location>
</feature>
<dbReference type="KEGG" id="niy:FQ775_12795"/>
<reference evidence="5" key="1">
    <citation type="submission" date="2020-04" db="EMBL/GenBank/DDBJ databases">
        <title>Nitratireductor sp. nov. isolated from mangrove soil.</title>
        <authorList>
            <person name="Ye Y."/>
        </authorList>
    </citation>
    <scope>NUCLEOTIDE SEQUENCE</scope>
    <source>
        <strain evidence="5">SY7</strain>
    </source>
</reference>
<organism evidence="5 6">
    <name type="scientific">Nitratireductor mangrovi</name>
    <dbReference type="NCBI Taxonomy" id="2599600"/>
    <lineage>
        <taxon>Bacteria</taxon>
        <taxon>Pseudomonadati</taxon>
        <taxon>Pseudomonadota</taxon>
        <taxon>Alphaproteobacteria</taxon>
        <taxon>Hyphomicrobiales</taxon>
        <taxon>Phyllobacteriaceae</taxon>
        <taxon>Nitratireductor</taxon>
    </lineage>
</organism>
<keyword evidence="1 2" id="KW-0238">DNA-binding</keyword>
<dbReference type="InterPro" id="IPR009057">
    <property type="entry name" value="Homeodomain-like_sf"/>
</dbReference>
<evidence type="ECO:0000256" key="3">
    <source>
        <dbReference type="SAM" id="MobiDB-lite"/>
    </source>
</evidence>
<protein>
    <submittedName>
        <fullName evidence="5">TetR/AcrR family transcriptional regulator</fullName>
    </submittedName>
</protein>
<dbReference type="InterPro" id="IPR041674">
    <property type="entry name" value="TetR_C_22"/>
</dbReference>
<dbReference type="RefSeq" id="WP_146301957.1">
    <property type="nucleotide sequence ID" value="NZ_CP042301.2"/>
</dbReference>
<sequence length="212" mass="23126">MSGPTAGKNAVITPSPRKTPVQQRSRERFERMLAAATELIAEQGSDALKMSDVAARADVSIGSLYQFFPDKSAILATLVERCNAQSRDCIEEELSGVRDSDGLRTAFFDLIDIYYAMFLAEPAMRDIWSGAQADKQLSALQVEESRANAAVLASVLERLFPGADQARLATKSLLVMHLGEETMRLALAVGRAEGDRLVEAYKDMAVRELLAA</sequence>
<dbReference type="PRINTS" id="PR00455">
    <property type="entry name" value="HTHTETR"/>
</dbReference>
<evidence type="ECO:0000259" key="4">
    <source>
        <dbReference type="PROSITE" id="PS50977"/>
    </source>
</evidence>
<evidence type="ECO:0000313" key="6">
    <source>
        <dbReference type="Proteomes" id="UP000321389"/>
    </source>
</evidence>
<dbReference type="AlphaFoldDB" id="A0A5B8L5X3"/>
<evidence type="ECO:0000313" key="5">
    <source>
        <dbReference type="EMBL" id="QDZ03324.1"/>
    </source>
</evidence>
<evidence type="ECO:0000256" key="2">
    <source>
        <dbReference type="PROSITE-ProRule" id="PRU00335"/>
    </source>
</evidence>
<dbReference type="EMBL" id="CP042301">
    <property type="protein sequence ID" value="QDZ03324.1"/>
    <property type="molecule type" value="Genomic_DNA"/>
</dbReference>
<dbReference type="GO" id="GO:0003700">
    <property type="term" value="F:DNA-binding transcription factor activity"/>
    <property type="evidence" value="ECO:0007669"/>
    <property type="project" value="TreeGrafter"/>
</dbReference>
<dbReference type="PANTHER" id="PTHR30055">
    <property type="entry name" value="HTH-TYPE TRANSCRIPTIONAL REGULATOR RUTR"/>
    <property type="match status" value="1"/>
</dbReference>
<dbReference type="OrthoDB" id="9808189at2"/>
<proteinExistence type="predicted"/>
<dbReference type="InterPro" id="IPR050109">
    <property type="entry name" value="HTH-type_TetR-like_transc_reg"/>
</dbReference>